<reference evidence="3 4" key="1">
    <citation type="submission" date="2020-04" db="EMBL/GenBank/DDBJ databases">
        <authorList>
            <person name="Klaysubun C."/>
            <person name="Duangmal K."/>
            <person name="Lipun K."/>
        </authorList>
    </citation>
    <scope>NUCLEOTIDE SEQUENCE [LARGE SCALE GENOMIC DNA]</scope>
    <source>
        <strain evidence="3 4">K10HN5</strain>
    </source>
</reference>
<keyword evidence="2" id="KW-0472">Membrane</keyword>
<dbReference type="Proteomes" id="UP000820669">
    <property type="component" value="Unassembled WGS sequence"/>
</dbReference>
<dbReference type="RefSeq" id="WP_169384382.1">
    <property type="nucleotide sequence ID" value="NZ_JAAXLA010000068.1"/>
</dbReference>
<keyword evidence="2" id="KW-1133">Transmembrane helix</keyword>
<dbReference type="EMBL" id="JAAXLA010000068">
    <property type="protein sequence ID" value="NMI00919.1"/>
    <property type="molecule type" value="Genomic_DNA"/>
</dbReference>
<organism evidence="3 4">
    <name type="scientific">Pseudonocardia acidicola</name>
    <dbReference type="NCBI Taxonomy" id="2724939"/>
    <lineage>
        <taxon>Bacteria</taxon>
        <taxon>Bacillati</taxon>
        <taxon>Actinomycetota</taxon>
        <taxon>Actinomycetes</taxon>
        <taxon>Pseudonocardiales</taxon>
        <taxon>Pseudonocardiaceae</taxon>
        <taxon>Pseudonocardia</taxon>
    </lineage>
</organism>
<evidence type="ECO:0000313" key="3">
    <source>
        <dbReference type="EMBL" id="NMI00919.1"/>
    </source>
</evidence>
<feature type="region of interest" description="Disordered" evidence="1">
    <location>
        <begin position="65"/>
        <end position="87"/>
    </location>
</feature>
<evidence type="ECO:0000256" key="2">
    <source>
        <dbReference type="SAM" id="Phobius"/>
    </source>
</evidence>
<proteinExistence type="predicted"/>
<keyword evidence="4" id="KW-1185">Reference proteome</keyword>
<accession>A0ABX1SLA3</accession>
<keyword evidence="2" id="KW-0812">Transmembrane</keyword>
<feature type="transmembrane region" description="Helical" evidence="2">
    <location>
        <begin position="38"/>
        <end position="58"/>
    </location>
</feature>
<protein>
    <submittedName>
        <fullName evidence="3">Uncharacterized protein</fullName>
    </submittedName>
</protein>
<sequence>MLTAQIGGIEMGIAINVADGPLTAASELLQWNSLRVSVVNLILIGLVTVIVAVALTPVEASAYRFGRSGQPPTRSPAGRAERGGAAL</sequence>
<gene>
    <name evidence="3" type="ORF">HF526_26970</name>
</gene>
<evidence type="ECO:0000256" key="1">
    <source>
        <dbReference type="SAM" id="MobiDB-lite"/>
    </source>
</evidence>
<comment type="caution">
    <text evidence="3">The sequence shown here is derived from an EMBL/GenBank/DDBJ whole genome shotgun (WGS) entry which is preliminary data.</text>
</comment>
<name>A0ABX1SLA3_9PSEU</name>
<evidence type="ECO:0000313" key="4">
    <source>
        <dbReference type="Proteomes" id="UP000820669"/>
    </source>
</evidence>